<dbReference type="InterPro" id="IPR012337">
    <property type="entry name" value="RNaseH-like_sf"/>
</dbReference>
<evidence type="ECO:0000313" key="6">
    <source>
        <dbReference type="Proteomes" id="UP000076796"/>
    </source>
</evidence>
<dbReference type="PANTHER" id="PTHR46564:SF1">
    <property type="entry name" value="TRANSPOSASE"/>
    <property type="match status" value="1"/>
</dbReference>
<dbReference type="Proteomes" id="UP000076796">
    <property type="component" value="Unassembled WGS sequence"/>
</dbReference>
<dbReference type="EMBL" id="LWMH01000002">
    <property type="protein sequence ID" value="KZS44723.1"/>
    <property type="molecule type" value="Genomic_DNA"/>
</dbReference>
<dbReference type="GO" id="GO:0003676">
    <property type="term" value="F:nucleic acid binding"/>
    <property type="evidence" value="ECO:0007669"/>
    <property type="project" value="InterPro"/>
</dbReference>
<keyword evidence="6" id="KW-1185">Reference proteome</keyword>
<evidence type="ECO:0000313" key="4">
    <source>
        <dbReference type="EMBL" id="KZS49089.1"/>
    </source>
</evidence>
<evidence type="ECO:0000313" key="3">
    <source>
        <dbReference type="EMBL" id="KZS49055.1"/>
    </source>
</evidence>
<gene>
    <name evidence="3" type="ORF">AWU65_11450</name>
    <name evidence="4" type="ORF">AWU65_14585</name>
    <name evidence="5" type="ORF">AWU65_22720</name>
    <name evidence="2" type="ORF">AWU65_31550</name>
</gene>
<evidence type="ECO:0000259" key="1">
    <source>
        <dbReference type="Pfam" id="PF13358"/>
    </source>
</evidence>
<dbReference type="EMBL" id="LWMH01000001">
    <property type="protein sequence ID" value="KZS49189.1"/>
    <property type="molecule type" value="Genomic_DNA"/>
</dbReference>
<organism evidence="5 6">
    <name type="scientific">Paenibacillus glucanolyticus</name>
    <dbReference type="NCBI Taxonomy" id="59843"/>
    <lineage>
        <taxon>Bacteria</taxon>
        <taxon>Bacillati</taxon>
        <taxon>Bacillota</taxon>
        <taxon>Bacilli</taxon>
        <taxon>Bacillales</taxon>
        <taxon>Paenibacillaceae</taxon>
        <taxon>Paenibacillus</taxon>
    </lineage>
</organism>
<dbReference type="EMBL" id="LWMH01000001">
    <property type="protein sequence ID" value="KZS49089.1"/>
    <property type="molecule type" value="Genomic_DNA"/>
</dbReference>
<name>A0A163MLR6_9BACL</name>
<dbReference type="InterPro" id="IPR036397">
    <property type="entry name" value="RNaseH_sf"/>
</dbReference>
<dbReference type="PANTHER" id="PTHR46564">
    <property type="entry name" value="TRANSPOSASE"/>
    <property type="match status" value="1"/>
</dbReference>
<accession>A0A163MLR6</accession>
<reference evidence="5" key="1">
    <citation type="journal article" date="2016" name="Genome Announc.">
        <title>Draft genomes of two strains of Paenibacillus glucanolyticus with capability to degrade lignocellulose.</title>
        <authorList>
            <person name="Mathews S.L."/>
            <person name="Pawlak J."/>
            <person name="Grunden A.M."/>
        </authorList>
    </citation>
    <scope>NUCLEOTIDE SEQUENCE [LARGE SCALE GENOMIC DNA]</scope>
    <source>
        <strain evidence="5">SLM1</strain>
    </source>
</reference>
<protein>
    <submittedName>
        <fullName evidence="5">Transposase</fullName>
    </submittedName>
</protein>
<proteinExistence type="predicted"/>
<dbReference type="Pfam" id="PF13358">
    <property type="entry name" value="DDE_3"/>
    <property type="match status" value="1"/>
</dbReference>
<dbReference type="NCBIfam" id="NF033545">
    <property type="entry name" value="transpos_IS630"/>
    <property type="match status" value="1"/>
</dbReference>
<sequence length="161" mass="19096">MIRAYQSLQYNWFPVGQQRKVPTYGRHEGAKLFGVLNYETGHVLYRDGERYDAPAFIQFLNAVLEAYPEGKIVMVLDNGRIHRSAQVQAYLRKHKRLQFVFLPKYSPDLNLIEGLWKWLKSDVIHNVFYKKFYHIRINVAAFMKRVNAKSMEVINRLCVRM</sequence>
<dbReference type="InterPro" id="IPR047655">
    <property type="entry name" value="Transpos_IS630-like"/>
</dbReference>
<evidence type="ECO:0000313" key="5">
    <source>
        <dbReference type="EMBL" id="KZS49189.1"/>
    </source>
</evidence>
<dbReference type="AlphaFoldDB" id="A0A163MLR6"/>
<dbReference type="EMBL" id="LWMH01000001">
    <property type="protein sequence ID" value="KZS49055.1"/>
    <property type="molecule type" value="Genomic_DNA"/>
</dbReference>
<comment type="caution">
    <text evidence="5">The sequence shown here is derived from an EMBL/GenBank/DDBJ whole genome shotgun (WGS) entry which is preliminary data.</text>
</comment>
<dbReference type="Gene3D" id="3.30.420.10">
    <property type="entry name" value="Ribonuclease H-like superfamily/Ribonuclease H"/>
    <property type="match status" value="1"/>
</dbReference>
<feature type="domain" description="Tc1-like transposase DDE" evidence="1">
    <location>
        <begin position="3"/>
        <end position="131"/>
    </location>
</feature>
<dbReference type="SUPFAM" id="SSF53098">
    <property type="entry name" value="Ribonuclease H-like"/>
    <property type="match status" value="1"/>
</dbReference>
<evidence type="ECO:0000313" key="2">
    <source>
        <dbReference type="EMBL" id="KZS44723.1"/>
    </source>
</evidence>
<dbReference type="InterPro" id="IPR038717">
    <property type="entry name" value="Tc1-like_DDE_dom"/>
</dbReference>